<evidence type="ECO:0000313" key="2">
    <source>
        <dbReference type="Proteomes" id="UP001164746"/>
    </source>
</evidence>
<organism evidence="1 2">
    <name type="scientific">Mya arenaria</name>
    <name type="common">Soft-shell clam</name>
    <dbReference type="NCBI Taxonomy" id="6604"/>
    <lineage>
        <taxon>Eukaryota</taxon>
        <taxon>Metazoa</taxon>
        <taxon>Spiralia</taxon>
        <taxon>Lophotrochozoa</taxon>
        <taxon>Mollusca</taxon>
        <taxon>Bivalvia</taxon>
        <taxon>Autobranchia</taxon>
        <taxon>Heteroconchia</taxon>
        <taxon>Euheterodonta</taxon>
        <taxon>Imparidentia</taxon>
        <taxon>Neoheterodontei</taxon>
        <taxon>Myida</taxon>
        <taxon>Myoidea</taxon>
        <taxon>Myidae</taxon>
        <taxon>Mya</taxon>
    </lineage>
</organism>
<dbReference type="Proteomes" id="UP001164746">
    <property type="component" value="Chromosome 7"/>
</dbReference>
<dbReference type="EMBL" id="CP111018">
    <property type="protein sequence ID" value="WAR10115.1"/>
    <property type="molecule type" value="Genomic_DNA"/>
</dbReference>
<reference evidence="1" key="1">
    <citation type="submission" date="2022-11" db="EMBL/GenBank/DDBJ databases">
        <title>Centuries of genome instability and evolution in soft-shell clam transmissible cancer (bioRxiv).</title>
        <authorList>
            <person name="Hart S.F.M."/>
            <person name="Yonemitsu M.A."/>
            <person name="Giersch R.M."/>
            <person name="Beal B.F."/>
            <person name="Arriagada G."/>
            <person name="Davis B.W."/>
            <person name="Ostrander E.A."/>
            <person name="Goff S.P."/>
            <person name="Metzger M.J."/>
        </authorList>
    </citation>
    <scope>NUCLEOTIDE SEQUENCE</scope>
    <source>
        <strain evidence="1">MELC-2E11</strain>
        <tissue evidence="1">Siphon/mantle</tissue>
    </source>
</reference>
<protein>
    <submittedName>
        <fullName evidence="1">Uncharacterized protein</fullName>
    </submittedName>
</protein>
<name>A0ABY7EJE9_MYAAR</name>
<keyword evidence="2" id="KW-1185">Reference proteome</keyword>
<proteinExistence type="predicted"/>
<gene>
    <name evidence="1" type="ORF">MAR_035191</name>
</gene>
<accession>A0ABY7EJE9</accession>
<evidence type="ECO:0000313" key="1">
    <source>
        <dbReference type="EMBL" id="WAR10115.1"/>
    </source>
</evidence>
<sequence length="524" mass="60882">MKTLNLCKSLSRNLLDNNAEATMLYATNDKVDDYNHYKILEYEGDLVQYVAEDSGDTKRLARLTVSKTLWLKVGIPVTLLRNLVQSEAEQEYSCKKAVSCQTCFCPDRTQGTGDDFGQVENNTILSKSVCATTTEDNRFLVQRCLQGHCSRLQLLQIAIQTDLNENDDDAFDDDFNQVIQDLDKKKNRIMDFDLPEDFLISDLFESLKIKTVITPFQSKINDILSTISMEHLKIFSISQFVVISKFIGELNIKEPRNVQPKELVKFYENVHIYLTSLDYKVQCVEMFSNDFSDENMNICYKIHEAIRSYLLKQKALVYKIEKLNTVQRFVDGHSKAKLRYVGGYCVAKLRHNYSKQKDLHRFSTSSESQFSYEKASVAVYVFNYLSEEEQYLKVQSSDQASLKEIERNQNLARSLTHVSDGAFAFFTNICYQCLTLLNGTNVIKHGENIYQFCLTIISSDKKLREMFDSIIFSNVFVEDQRRMNRFLSNIYEEILNKFLMVFFKQFKKDLKSAYHVEKTLAHRK</sequence>